<dbReference type="AlphaFoldDB" id="A0A1M4U3Q3"/>
<keyword evidence="4" id="KW-0961">Cell wall biogenesis/degradation</keyword>
<keyword evidence="5" id="KW-0812">Transmembrane</keyword>
<dbReference type="GO" id="GO:0008745">
    <property type="term" value="F:N-acetylmuramoyl-L-alanine amidase activity"/>
    <property type="evidence" value="ECO:0007669"/>
    <property type="project" value="UniProtKB-EC"/>
</dbReference>
<dbReference type="GO" id="GO:0009253">
    <property type="term" value="P:peptidoglycan catabolic process"/>
    <property type="evidence" value="ECO:0007669"/>
    <property type="project" value="InterPro"/>
</dbReference>
<dbReference type="OrthoDB" id="66275at2"/>
<dbReference type="InterPro" id="IPR002502">
    <property type="entry name" value="Amidase_domain"/>
</dbReference>
<dbReference type="SUPFAM" id="SSF55846">
    <property type="entry name" value="N-acetylmuramoyl-L-alanine amidase-like"/>
    <property type="match status" value="1"/>
</dbReference>
<evidence type="ECO:0000256" key="5">
    <source>
        <dbReference type="SAM" id="Phobius"/>
    </source>
</evidence>
<gene>
    <name evidence="7" type="ORF">SAMN02745249_00574</name>
</gene>
<keyword evidence="3" id="KW-0378">Hydrolase</keyword>
<evidence type="ECO:0000313" key="8">
    <source>
        <dbReference type="Proteomes" id="UP000184128"/>
    </source>
</evidence>
<dbReference type="GO" id="GO:0009254">
    <property type="term" value="P:peptidoglycan turnover"/>
    <property type="evidence" value="ECO:0007669"/>
    <property type="project" value="TreeGrafter"/>
</dbReference>
<sequence length="235" mass="26304">MKKEMKNIVIGIIVLIVFIVAGVHLKQRMASQLAASKEKPVEPSSSKITKSVETIEYDLPLSNSEKRVEHPTHVVLHFTSNALNKPQDPYLIEDAYDIFKESGVSTNYVIGRSGEIYSFVPENRVAYHAGKGSLSDFPEYNDRLNYYSIGIEILAIGTCEEMSTMIPVENFDLIDSDLVGYTEAQYQALNVLIEDIVGRYPGIKKNRAHIVGHDEYSTGRKTDPGSLFDWSKIGL</sequence>
<evidence type="ECO:0000313" key="7">
    <source>
        <dbReference type="EMBL" id="SHE51273.1"/>
    </source>
</evidence>
<dbReference type="EMBL" id="FQUF01000007">
    <property type="protein sequence ID" value="SHE51273.1"/>
    <property type="molecule type" value="Genomic_DNA"/>
</dbReference>
<dbReference type="CDD" id="cd06583">
    <property type="entry name" value="PGRP"/>
    <property type="match status" value="1"/>
</dbReference>
<dbReference type="RefSeq" id="WP_143274265.1">
    <property type="nucleotide sequence ID" value="NZ_FQUF01000007.1"/>
</dbReference>
<dbReference type="PANTHER" id="PTHR30417">
    <property type="entry name" value="N-ACETYLMURAMOYL-L-ALANINE AMIDASE AMID"/>
    <property type="match status" value="1"/>
</dbReference>
<keyword evidence="8" id="KW-1185">Reference proteome</keyword>
<dbReference type="GO" id="GO:0071555">
    <property type="term" value="P:cell wall organization"/>
    <property type="evidence" value="ECO:0007669"/>
    <property type="project" value="UniProtKB-KW"/>
</dbReference>
<proteinExistence type="predicted"/>
<keyword evidence="5" id="KW-1133">Transmembrane helix</keyword>
<feature type="transmembrane region" description="Helical" evidence="5">
    <location>
        <begin position="7"/>
        <end position="25"/>
    </location>
</feature>
<feature type="domain" description="N-acetylmuramoyl-L-alanine amidase" evidence="6">
    <location>
        <begin position="59"/>
        <end position="225"/>
    </location>
</feature>
<dbReference type="Proteomes" id="UP000184128">
    <property type="component" value="Unassembled WGS sequence"/>
</dbReference>
<keyword evidence="5" id="KW-0472">Membrane</keyword>
<dbReference type="EC" id="3.5.1.28" evidence="2"/>
<dbReference type="InterPro" id="IPR051206">
    <property type="entry name" value="NAMLAA_amidase_2"/>
</dbReference>
<evidence type="ECO:0000256" key="2">
    <source>
        <dbReference type="ARBA" id="ARBA00011901"/>
    </source>
</evidence>
<accession>A0A1M4U3Q3</accession>
<reference evidence="7 8" key="1">
    <citation type="submission" date="2016-11" db="EMBL/GenBank/DDBJ databases">
        <authorList>
            <person name="Jaros S."/>
            <person name="Januszkiewicz K."/>
            <person name="Wedrychowicz H."/>
        </authorList>
    </citation>
    <scope>NUCLEOTIDE SEQUENCE [LARGE SCALE GENOMIC DNA]</scope>
    <source>
        <strain evidence="7 8">DSM 15692</strain>
    </source>
</reference>
<evidence type="ECO:0000256" key="1">
    <source>
        <dbReference type="ARBA" id="ARBA00001561"/>
    </source>
</evidence>
<dbReference type="InterPro" id="IPR036505">
    <property type="entry name" value="Amidase/PGRP_sf"/>
</dbReference>
<dbReference type="Gene3D" id="3.40.80.10">
    <property type="entry name" value="Peptidoglycan recognition protein-like"/>
    <property type="match status" value="1"/>
</dbReference>
<evidence type="ECO:0000256" key="4">
    <source>
        <dbReference type="ARBA" id="ARBA00023316"/>
    </source>
</evidence>
<comment type="catalytic activity">
    <reaction evidence="1">
        <text>Hydrolyzes the link between N-acetylmuramoyl residues and L-amino acid residues in certain cell-wall glycopeptides.</text>
        <dbReference type="EC" id="3.5.1.28"/>
    </reaction>
</comment>
<name>A0A1M4U3Q3_9LACT</name>
<dbReference type="SMART" id="SM00644">
    <property type="entry name" value="Ami_2"/>
    <property type="match status" value="1"/>
</dbReference>
<dbReference type="STRING" id="1121025.SAMN02745249_00574"/>
<evidence type="ECO:0000256" key="3">
    <source>
        <dbReference type="ARBA" id="ARBA00022801"/>
    </source>
</evidence>
<evidence type="ECO:0000259" key="6">
    <source>
        <dbReference type="SMART" id="SM00644"/>
    </source>
</evidence>
<dbReference type="PANTHER" id="PTHR30417:SF1">
    <property type="entry name" value="N-ACETYLMURAMOYL-L-ALANINE AMIDASE AMID"/>
    <property type="match status" value="1"/>
</dbReference>
<dbReference type="Pfam" id="PF01510">
    <property type="entry name" value="Amidase_2"/>
    <property type="match status" value="1"/>
</dbReference>
<organism evidence="7 8">
    <name type="scientific">Atopostipes suicloacalis DSM 15692</name>
    <dbReference type="NCBI Taxonomy" id="1121025"/>
    <lineage>
        <taxon>Bacteria</taxon>
        <taxon>Bacillati</taxon>
        <taxon>Bacillota</taxon>
        <taxon>Bacilli</taxon>
        <taxon>Lactobacillales</taxon>
        <taxon>Carnobacteriaceae</taxon>
        <taxon>Atopostipes</taxon>
    </lineage>
</organism>
<protein>
    <recommendedName>
        <fullName evidence="2">N-acetylmuramoyl-L-alanine amidase</fullName>
        <ecNumber evidence="2">3.5.1.28</ecNumber>
    </recommendedName>
</protein>